<dbReference type="InterPro" id="IPR002293">
    <property type="entry name" value="AA/rel_permease1"/>
</dbReference>
<reference evidence="8" key="1">
    <citation type="submission" date="2021-02" db="EMBL/GenBank/DDBJ databases">
        <title>Leucobacter sp. CX169.</title>
        <authorList>
            <person name="Cheng Y."/>
        </authorList>
    </citation>
    <scope>NUCLEOTIDE SEQUENCE [LARGE SCALE GENOMIC DNA]</scope>
    <source>
        <strain evidence="8">JY899</strain>
    </source>
</reference>
<keyword evidence="5 6" id="KW-0472">Membrane</keyword>
<gene>
    <name evidence="7" type="ORF">JVW63_00755</name>
</gene>
<comment type="caution">
    <text evidence="7">The sequence shown here is derived from an EMBL/GenBank/DDBJ whole genome shotgun (WGS) entry which is preliminary data.</text>
</comment>
<evidence type="ECO:0000256" key="2">
    <source>
        <dbReference type="ARBA" id="ARBA00022475"/>
    </source>
</evidence>
<keyword evidence="2" id="KW-1003">Cell membrane</keyword>
<evidence type="ECO:0000256" key="1">
    <source>
        <dbReference type="ARBA" id="ARBA00004651"/>
    </source>
</evidence>
<dbReference type="Pfam" id="PF13520">
    <property type="entry name" value="AA_permease_2"/>
    <property type="match status" value="1"/>
</dbReference>
<feature type="transmembrane region" description="Helical" evidence="6">
    <location>
        <begin position="140"/>
        <end position="159"/>
    </location>
</feature>
<feature type="transmembrane region" description="Helical" evidence="6">
    <location>
        <begin position="42"/>
        <end position="61"/>
    </location>
</feature>
<dbReference type="RefSeq" id="WP_187995857.1">
    <property type="nucleotide sequence ID" value="NZ_JACEXG010000001.1"/>
</dbReference>
<keyword evidence="4 6" id="KW-1133">Transmembrane helix</keyword>
<keyword evidence="8" id="KW-1185">Reference proteome</keyword>
<feature type="transmembrane region" description="Helical" evidence="6">
    <location>
        <begin position="115"/>
        <end position="133"/>
    </location>
</feature>
<dbReference type="Gene3D" id="1.20.1740.10">
    <property type="entry name" value="Amino acid/polyamine transporter I"/>
    <property type="match status" value="1"/>
</dbReference>
<dbReference type="PANTHER" id="PTHR42770">
    <property type="entry name" value="AMINO ACID TRANSPORTER-RELATED"/>
    <property type="match status" value="1"/>
</dbReference>
<feature type="transmembrane region" description="Helical" evidence="6">
    <location>
        <begin position="171"/>
        <end position="190"/>
    </location>
</feature>
<name>A0ABS2TC65_9ACTO</name>
<comment type="subcellular location">
    <subcellularLocation>
        <location evidence="1">Cell membrane</location>
        <topology evidence="1">Multi-pass membrane protein</topology>
    </subcellularLocation>
</comment>
<feature type="transmembrane region" description="Helical" evidence="6">
    <location>
        <begin position="253"/>
        <end position="277"/>
    </location>
</feature>
<evidence type="ECO:0000256" key="3">
    <source>
        <dbReference type="ARBA" id="ARBA00022692"/>
    </source>
</evidence>
<evidence type="ECO:0000256" key="6">
    <source>
        <dbReference type="SAM" id="Phobius"/>
    </source>
</evidence>
<evidence type="ECO:0000256" key="4">
    <source>
        <dbReference type="ARBA" id="ARBA00022989"/>
    </source>
</evidence>
<evidence type="ECO:0000256" key="5">
    <source>
        <dbReference type="ARBA" id="ARBA00023136"/>
    </source>
</evidence>
<evidence type="ECO:0000313" key="7">
    <source>
        <dbReference type="EMBL" id="MBM9432245.1"/>
    </source>
</evidence>
<dbReference type="PANTHER" id="PTHR42770:SF7">
    <property type="entry name" value="MEMBRANE PROTEIN"/>
    <property type="match status" value="1"/>
</dbReference>
<feature type="transmembrane region" description="Helical" evidence="6">
    <location>
        <begin position="81"/>
        <end position="109"/>
    </location>
</feature>
<accession>A0ABS2TC65</accession>
<proteinExistence type="predicted"/>
<sequence>MHRQLGLSGAVTIGMGSMIGAGLFAAFGPAAAAAGHLLPLSLILAATIAICNAASSAQLAAQYPTSGGTYVYGRERLGPWWGFAAGWCFLIGKTASAGAMALTFGAYAAPDHSRLAAVLVLVAVTVINLAGITRTATATALILTITLASVATVLAAGWNERSPVEVTVAEGSAVGVLQGAGLLFFAFAGYARIATLGEEVKEPERTIPRAIVIALALVLVLYSLVAFSLVSLLGIDALTSSLHTLADLSTSPAVHAILTVGVSAACAGSLLGVTAGIGRTGLAMAREGDLPRVLCAVREGRSPYRIDLALLAITIPLVLFVPLVGAIGFSSFGVLLYYAVANLSALTQRRRRAVQWIGLVGCVAVAFSLPLSAIGSGLGVLAIGLVLRAVVRRGWASPTG</sequence>
<dbReference type="PIRSF" id="PIRSF006060">
    <property type="entry name" value="AA_transporter"/>
    <property type="match status" value="1"/>
</dbReference>
<feature type="transmembrane region" description="Helical" evidence="6">
    <location>
        <begin position="356"/>
        <end position="387"/>
    </location>
</feature>
<dbReference type="InterPro" id="IPR050367">
    <property type="entry name" value="APC_superfamily"/>
</dbReference>
<dbReference type="EMBL" id="JAFFJS010000001">
    <property type="protein sequence ID" value="MBM9432245.1"/>
    <property type="molecule type" value="Genomic_DNA"/>
</dbReference>
<dbReference type="Proteomes" id="UP000705983">
    <property type="component" value="Unassembled WGS sequence"/>
</dbReference>
<keyword evidence="3 6" id="KW-0812">Transmembrane</keyword>
<feature type="transmembrane region" description="Helical" evidence="6">
    <location>
        <begin position="308"/>
        <end position="336"/>
    </location>
</feature>
<organism evidence="7 8">
    <name type="scientific">Flaviflexus equikiangi</name>
    <dbReference type="NCBI Taxonomy" id="2758573"/>
    <lineage>
        <taxon>Bacteria</taxon>
        <taxon>Bacillati</taxon>
        <taxon>Actinomycetota</taxon>
        <taxon>Actinomycetes</taxon>
        <taxon>Actinomycetales</taxon>
        <taxon>Actinomycetaceae</taxon>
        <taxon>Flaviflexus</taxon>
    </lineage>
</organism>
<evidence type="ECO:0000313" key="8">
    <source>
        <dbReference type="Proteomes" id="UP000705983"/>
    </source>
</evidence>
<protein>
    <submittedName>
        <fullName evidence="7">Amino acid permease</fullName>
    </submittedName>
</protein>
<feature type="transmembrane region" description="Helical" evidence="6">
    <location>
        <begin position="211"/>
        <end position="233"/>
    </location>
</feature>